<proteinExistence type="predicted"/>
<gene>
    <name evidence="3" type="ORF">PMIN01_10289</name>
</gene>
<feature type="compositionally biased region" description="Low complexity" evidence="2">
    <location>
        <begin position="1021"/>
        <end position="1030"/>
    </location>
</feature>
<feature type="region of interest" description="Disordered" evidence="2">
    <location>
        <begin position="1091"/>
        <end position="1110"/>
    </location>
</feature>
<protein>
    <submittedName>
        <fullName evidence="3">Uncharacterized protein</fullName>
    </submittedName>
</protein>
<feature type="compositionally biased region" description="Low complexity" evidence="2">
    <location>
        <begin position="859"/>
        <end position="873"/>
    </location>
</feature>
<feature type="compositionally biased region" description="Low complexity" evidence="2">
    <location>
        <begin position="1195"/>
        <end position="1206"/>
    </location>
</feature>
<comment type="caution">
    <text evidence="3">The sequence shown here is derived from an EMBL/GenBank/DDBJ whole genome shotgun (WGS) entry which is preliminary data.</text>
</comment>
<feature type="region of interest" description="Disordered" evidence="2">
    <location>
        <begin position="993"/>
        <end position="1061"/>
    </location>
</feature>
<evidence type="ECO:0000313" key="4">
    <source>
        <dbReference type="Proteomes" id="UP000756921"/>
    </source>
</evidence>
<evidence type="ECO:0000313" key="3">
    <source>
        <dbReference type="EMBL" id="KAF9731272.1"/>
    </source>
</evidence>
<feature type="compositionally biased region" description="Low complexity" evidence="2">
    <location>
        <begin position="995"/>
        <end position="1005"/>
    </location>
</feature>
<feature type="region of interest" description="Disordered" evidence="2">
    <location>
        <begin position="822"/>
        <end position="844"/>
    </location>
</feature>
<feature type="compositionally biased region" description="Polar residues" evidence="2">
    <location>
        <begin position="1207"/>
        <end position="1218"/>
    </location>
</feature>
<sequence>MAPASRSNFFSWGSKSARHQSPQEAYYRTGGLLEIDTNIDHKNQFVQCVELDGTKVSATIVGDALSMPCVASSRWSTTIDVSPYMVWMCILHSRVVIFHWLASRLTSTQDTTWRRNLKNLSIVPPNYITSQSPNSALQNDLLVKSAPNLLAVFSDTTFPATSGLSPTACIKSEHCLPPSPPLPAELPGCFPLDNQGHLAPAAPPPETDAESVRSSAVTSVRSMFSLTSGNAKTGPSKVPQHRKSANDLQKRSKRPSMDVSPSSTDSRITTLSTLSSDNASSANSTKTRTGPDTIVEGKQWHTVEEVTIKPIANKQPTAHTKQLDELKATITTQDQTISTLQSQFSSLRASHDAHIKSLVSIRFALDVHARTHTCQVNAHAAEVLALKDYTTSLESQQKGLHHASSNHLLFMLDTTDNPLSPKRDNPASSNGSTPAGSIRSFKPSHGNPRSPLRSRNNAEMENLKKKLSMAKKHETGNGDAVRELNLYRQNNEALQKQVESLMKKLNHSEERGREQQRMLEETQEACDQWQEKANKAGDLKKSTIALQNTIDHLEYRLELANVDKVDAEETLLNIQSHKTPFDPKPPKVHVPDHRQSLRTSMSTVFANDSPISQGDQEPTTLSAFISHIEQLQEQVRLKDMQIAELDVDNKQLRVKYNRLRNEHRELDLQSDIQDQLLKKAKQNEAHIEELRTAIIKREAMIGEKSKALQQTERQLSHHKLLLEAEIRRHANLTLLTDAQCNPLPELTSLASKDDINRWVERLQKQLTKDKAEKLDRKPGNESIIEALRRENDFYVREIIYYKLDCRGYKSDIKKLKKIAAQMGGHDSRPGDVESPDPPVSKSAETHAPTRFLSIASNLGASTSPSPGSAGPISLTIPLTQRMTPPPSELTPAPSPTDKIKRTIKRVPLPLDMNMPLTPQTPPMKAANLANEADNIDPGISPRSVARLSPERRKPTPPSPDQEKFGELTTNFPLSTPAAPTIHARRSMSDSMIPFSLSSSQSSSSSKAEVGIIPIGTRERSGSASGPPKGKGIPERPPRPRFGLFDTDMSDASPLRLQTPPRTNVLAEAMRNSPGSTRQTVSRNVLALSSLATVKSPPEEPKSDPSSPIVQSAVPAPLQFRSREGSASSSAIASPPRRPSTASSSNVPFVIAMGSPHNPVLMVPHHPLPPTKCSITAKQNVVSPTLRTGVGGTMASTTPVTSPTSPTDASKQPHFSTILPSRPHYMHTKPASAPPTRSASLSSRFAAPTAASRSRTMTSGHARNLSASSIRNAINLPARIDSMKWRGKSHKENIGHPAPLASPFDTERSTPDENIGKAV</sequence>
<feature type="compositionally biased region" description="Pro residues" evidence="2">
    <location>
        <begin position="883"/>
        <end position="894"/>
    </location>
</feature>
<feature type="region of interest" description="Disordered" evidence="2">
    <location>
        <begin position="931"/>
        <end position="977"/>
    </location>
</feature>
<feature type="region of interest" description="Disordered" evidence="2">
    <location>
        <begin position="1286"/>
        <end position="1318"/>
    </location>
</feature>
<evidence type="ECO:0000256" key="2">
    <source>
        <dbReference type="SAM" id="MobiDB-lite"/>
    </source>
</evidence>
<dbReference type="OrthoDB" id="5431474at2759"/>
<keyword evidence="1" id="KW-0175">Coiled coil</keyword>
<feature type="region of interest" description="Disordered" evidence="2">
    <location>
        <begin position="1119"/>
        <end position="1144"/>
    </location>
</feature>
<feature type="region of interest" description="Disordered" evidence="2">
    <location>
        <begin position="857"/>
        <end position="897"/>
    </location>
</feature>
<accession>A0A9P6KLU9</accession>
<organism evidence="3 4">
    <name type="scientific">Paraphaeosphaeria minitans</name>
    <dbReference type="NCBI Taxonomy" id="565426"/>
    <lineage>
        <taxon>Eukaryota</taxon>
        <taxon>Fungi</taxon>
        <taxon>Dikarya</taxon>
        <taxon>Ascomycota</taxon>
        <taxon>Pezizomycotina</taxon>
        <taxon>Dothideomycetes</taxon>
        <taxon>Pleosporomycetidae</taxon>
        <taxon>Pleosporales</taxon>
        <taxon>Massarineae</taxon>
        <taxon>Didymosphaeriaceae</taxon>
        <taxon>Paraphaeosphaeria</taxon>
    </lineage>
</organism>
<feature type="compositionally biased region" description="Polar residues" evidence="2">
    <location>
        <begin position="259"/>
        <end position="290"/>
    </location>
</feature>
<feature type="region of interest" description="Disordered" evidence="2">
    <location>
        <begin position="1185"/>
        <end position="1241"/>
    </location>
</feature>
<keyword evidence="4" id="KW-1185">Reference proteome</keyword>
<dbReference type="EMBL" id="WJXW01000012">
    <property type="protein sequence ID" value="KAF9731272.1"/>
    <property type="molecule type" value="Genomic_DNA"/>
</dbReference>
<feature type="compositionally biased region" description="Low complexity" evidence="2">
    <location>
        <begin position="1124"/>
        <end position="1144"/>
    </location>
</feature>
<evidence type="ECO:0000256" key="1">
    <source>
        <dbReference type="SAM" id="Coils"/>
    </source>
</evidence>
<name>A0A9P6KLU9_9PLEO</name>
<feature type="compositionally biased region" description="Polar residues" evidence="2">
    <location>
        <begin position="224"/>
        <end position="233"/>
    </location>
</feature>
<reference evidence="3" key="1">
    <citation type="journal article" date="2020" name="Mol. Plant Microbe Interact.">
        <title>Genome Sequence of the Biocontrol Agent Coniothyrium minitans strain Conio (IMI 134523).</title>
        <authorList>
            <person name="Patel D."/>
            <person name="Shittu T.A."/>
            <person name="Baroncelli R."/>
            <person name="Muthumeenakshi S."/>
            <person name="Osborne T.H."/>
            <person name="Janganan T.K."/>
            <person name="Sreenivasaprasad S."/>
        </authorList>
    </citation>
    <scope>NUCLEOTIDE SEQUENCE</scope>
    <source>
        <strain evidence="3">Conio</strain>
    </source>
</reference>
<feature type="coiled-coil region" evidence="1">
    <location>
        <begin position="628"/>
        <end position="693"/>
    </location>
</feature>
<feature type="compositionally biased region" description="Polar residues" evidence="2">
    <location>
        <begin position="426"/>
        <end position="435"/>
    </location>
</feature>
<feature type="region of interest" description="Disordered" evidence="2">
    <location>
        <begin position="413"/>
        <end position="457"/>
    </location>
</feature>
<feature type="region of interest" description="Disordered" evidence="2">
    <location>
        <begin position="195"/>
        <end position="292"/>
    </location>
</feature>
<dbReference type="Proteomes" id="UP000756921">
    <property type="component" value="Unassembled WGS sequence"/>
</dbReference>
<feature type="compositionally biased region" description="Basic and acidic residues" evidence="2">
    <location>
        <begin position="1304"/>
        <end position="1318"/>
    </location>
</feature>
<feature type="compositionally biased region" description="Low complexity" evidence="2">
    <location>
        <begin position="212"/>
        <end position="222"/>
    </location>
</feature>